<proteinExistence type="predicted"/>
<organism evidence="1 2">
    <name type="scientific">Clostridioides difficile</name>
    <name type="common">Peptoclostridium difficile</name>
    <dbReference type="NCBI Taxonomy" id="1496"/>
    <lineage>
        <taxon>Bacteria</taxon>
        <taxon>Bacillati</taxon>
        <taxon>Bacillota</taxon>
        <taxon>Clostridia</taxon>
        <taxon>Peptostreptococcales</taxon>
        <taxon>Peptostreptococcaceae</taxon>
        <taxon>Clostridioides</taxon>
    </lineage>
</organism>
<dbReference type="Proteomes" id="UP000879542">
    <property type="component" value="Unassembled WGS sequence"/>
</dbReference>
<protein>
    <submittedName>
        <fullName evidence="1">Helix-turn-helix domain-containing protein</fullName>
    </submittedName>
</protein>
<gene>
    <name evidence="1" type="ORF">KRQ00_002014</name>
</gene>
<dbReference type="EMBL" id="DAEQIJ010000008">
    <property type="protein sequence ID" value="HBH2620251.1"/>
    <property type="molecule type" value="Genomic_DNA"/>
</dbReference>
<dbReference type="AlphaFoldDB" id="A0A9P3TZS5"/>
<reference evidence="1" key="2">
    <citation type="submission" date="2021-06" db="EMBL/GenBank/DDBJ databases">
        <authorList>
            <consortium name="NCBI Pathogen Detection Project"/>
        </authorList>
    </citation>
    <scope>NUCLEOTIDE SEQUENCE</scope>
    <source>
        <strain evidence="1">Clostridioides</strain>
    </source>
</reference>
<evidence type="ECO:0000313" key="2">
    <source>
        <dbReference type="Proteomes" id="UP000879542"/>
    </source>
</evidence>
<dbReference type="RefSeq" id="WP_003429597.1">
    <property type="nucleotide sequence ID" value="NZ_AP025558.1"/>
</dbReference>
<sequence>MEVNENMQTKVVNLKTKKSRKIMTVKEFSKEYEIGINNAYEMTHIKGFPAFTIGRKICILRDKVDEWFLDNIGNKF</sequence>
<comment type="caution">
    <text evidence="1">The sequence shown here is derived from an EMBL/GenBank/DDBJ whole genome shotgun (WGS) entry which is preliminary data.</text>
</comment>
<evidence type="ECO:0000313" key="1">
    <source>
        <dbReference type="EMBL" id="HBH2620251.1"/>
    </source>
</evidence>
<reference evidence="1" key="1">
    <citation type="journal article" date="2018" name="Genome Biol.">
        <title>SKESA: strategic k-mer extension for scrupulous assemblies.</title>
        <authorList>
            <person name="Souvorov A."/>
            <person name="Agarwala R."/>
            <person name="Lipman D.J."/>
        </authorList>
    </citation>
    <scope>NUCLEOTIDE SEQUENCE</scope>
    <source>
        <strain evidence="1">Clostridioides</strain>
    </source>
</reference>
<name>A0A9P3TZS5_CLODI</name>
<accession>A0A9P3TZS5</accession>